<dbReference type="EMBL" id="JBHTLM010000019">
    <property type="protein sequence ID" value="MFD1178665.1"/>
    <property type="molecule type" value="Genomic_DNA"/>
</dbReference>
<gene>
    <name evidence="5" type="ORF">ACFQ3W_20525</name>
</gene>
<sequence>MDVKANVKKRRAERIRQLTLEDAAGPLLPETAGRANNISAVRPKEPPSEIRETDQQEQDPELAWKQQGQGRWRESYGWNSTKYDDNFPVKRPSFWKSLVVRFIISGIIFTAVWGIDRYEPSWALPLRAFIVESLTEEMDFAAVETWYEEHFGGPPSFIPIFKHHGDSGVKVGAAGGFTSPMSGSFAGTFALSLRGVEIIPESRGSNRIVQVKNVQTGRVLSVTQDALTGPTVTVQHADGYTSIYGHLEQISVEKGDWLEGGDVIGSLPPASESPLPTLYFALKKDDRYVDPADVIPFD</sequence>
<keyword evidence="1" id="KW-0732">Signal</keyword>
<feature type="region of interest" description="Disordered" evidence="2">
    <location>
        <begin position="26"/>
        <end position="68"/>
    </location>
</feature>
<evidence type="ECO:0000256" key="1">
    <source>
        <dbReference type="ARBA" id="ARBA00022729"/>
    </source>
</evidence>
<feature type="domain" description="M23ase beta-sheet core" evidence="4">
    <location>
        <begin position="210"/>
        <end position="291"/>
    </location>
</feature>
<comment type="caution">
    <text evidence="5">The sequence shown here is derived from an EMBL/GenBank/DDBJ whole genome shotgun (WGS) entry which is preliminary data.</text>
</comment>
<feature type="transmembrane region" description="Helical" evidence="3">
    <location>
        <begin position="98"/>
        <end position="115"/>
    </location>
</feature>
<keyword evidence="3" id="KW-0472">Membrane</keyword>
<dbReference type="RefSeq" id="WP_379321106.1">
    <property type="nucleotide sequence ID" value="NZ_JBHTLM010000019.1"/>
</dbReference>
<evidence type="ECO:0000256" key="3">
    <source>
        <dbReference type="SAM" id="Phobius"/>
    </source>
</evidence>
<evidence type="ECO:0000259" key="4">
    <source>
        <dbReference type="Pfam" id="PF01551"/>
    </source>
</evidence>
<keyword evidence="3" id="KW-0812">Transmembrane</keyword>
<dbReference type="Gene3D" id="2.70.70.10">
    <property type="entry name" value="Glucose Permease (Domain IIA)"/>
    <property type="match status" value="1"/>
</dbReference>
<evidence type="ECO:0000313" key="5">
    <source>
        <dbReference type="EMBL" id="MFD1178665.1"/>
    </source>
</evidence>
<dbReference type="PANTHER" id="PTHR21666:SF289">
    <property type="entry name" value="L-ALA--D-GLU ENDOPEPTIDASE"/>
    <property type="match status" value="1"/>
</dbReference>
<reference evidence="6" key="1">
    <citation type="journal article" date="2019" name="Int. J. Syst. Evol. Microbiol.">
        <title>The Global Catalogue of Microorganisms (GCM) 10K type strain sequencing project: providing services to taxonomists for standard genome sequencing and annotation.</title>
        <authorList>
            <consortium name="The Broad Institute Genomics Platform"/>
            <consortium name="The Broad Institute Genome Sequencing Center for Infectious Disease"/>
            <person name="Wu L."/>
            <person name="Ma J."/>
        </authorList>
    </citation>
    <scope>NUCLEOTIDE SEQUENCE [LARGE SCALE GENOMIC DNA]</scope>
    <source>
        <strain evidence="6">CCUG 59189</strain>
    </source>
</reference>
<dbReference type="InterPro" id="IPR050570">
    <property type="entry name" value="Cell_wall_metabolism_enzyme"/>
</dbReference>
<dbReference type="CDD" id="cd12797">
    <property type="entry name" value="M23_peptidase"/>
    <property type="match status" value="1"/>
</dbReference>
<dbReference type="InterPro" id="IPR016047">
    <property type="entry name" value="M23ase_b-sheet_dom"/>
</dbReference>
<organism evidence="5 6">
    <name type="scientific">Paenibacillus puldeungensis</name>
    <dbReference type="NCBI Taxonomy" id="696536"/>
    <lineage>
        <taxon>Bacteria</taxon>
        <taxon>Bacillati</taxon>
        <taxon>Bacillota</taxon>
        <taxon>Bacilli</taxon>
        <taxon>Bacillales</taxon>
        <taxon>Paenibacillaceae</taxon>
        <taxon>Paenibacillus</taxon>
    </lineage>
</organism>
<accession>A0ABW3S2I5</accession>
<dbReference type="SUPFAM" id="SSF51261">
    <property type="entry name" value="Duplicated hybrid motif"/>
    <property type="match status" value="1"/>
</dbReference>
<dbReference type="PANTHER" id="PTHR21666">
    <property type="entry name" value="PEPTIDASE-RELATED"/>
    <property type="match status" value="1"/>
</dbReference>
<feature type="compositionally biased region" description="Basic and acidic residues" evidence="2">
    <location>
        <begin position="42"/>
        <end position="54"/>
    </location>
</feature>
<dbReference type="InterPro" id="IPR011055">
    <property type="entry name" value="Dup_hybrid_motif"/>
</dbReference>
<keyword evidence="3" id="KW-1133">Transmembrane helix</keyword>
<dbReference type="Pfam" id="PF01551">
    <property type="entry name" value="Peptidase_M23"/>
    <property type="match status" value="1"/>
</dbReference>
<name>A0ABW3S2I5_9BACL</name>
<evidence type="ECO:0000313" key="6">
    <source>
        <dbReference type="Proteomes" id="UP001597262"/>
    </source>
</evidence>
<keyword evidence="6" id="KW-1185">Reference proteome</keyword>
<protein>
    <submittedName>
        <fullName evidence="5">Peptidoglycan DD-metalloendopeptidase family protein</fullName>
    </submittedName>
</protein>
<evidence type="ECO:0000256" key="2">
    <source>
        <dbReference type="SAM" id="MobiDB-lite"/>
    </source>
</evidence>
<proteinExistence type="predicted"/>
<dbReference type="Proteomes" id="UP001597262">
    <property type="component" value="Unassembled WGS sequence"/>
</dbReference>